<keyword evidence="1" id="KW-1133">Transmembrane helix</keyword>
<dbReference type="Proteomes" id="UP000182783">
    <property type="component" value="Unassembled WGS sequence"/>
</dbReference>
<name>A0A1G9QKT6_9BACL</name>
<reference evidence="2 4" key="1">
    <citation type="submission" date="2015-08" db="EMBL/GenBank/DDBJ databases">
        <title>Genome of Paenibacillus jilunlii.</title>
        <authorList>
            <person name="Sant'Anna F.H."/>
            <person name="Ambrosini A."/>
            <person name="Souza R."/>
            <person name="Bach E."/>
            <person name="Fernandes G."/>
            <person name="Balsanelli E."/>
            <person name="Baura V.A."/>
            <person name="Pedrosa F.O."/>
            <person name="Souza E.M."/>
            <person name="Passaglia L."/>
        </authorList>
    </citation>
    <scope>NUCLEOTIDE SEQUENCE [LARGE SCALE GENOMIC DNA]</scope>
    <source>
        <strain evidence="2 4">DSM 23019</strain>
    </source>
</reference>
<keyword evidence="1" id="KW-0812">Transmembrane</keyword>
<dbReference type="AlphaFoldDB" id="A0A1G9QKT6"/>
<reference evidence="3 5" key="2">
    <citation type="submission" date="2016-10" db="EMBL/GenBank/DDBJ databases">
        <authorList>
            <person name="de Groot N.N."/>
        </authorList>
    </citation>
    <scope>NUCLEOTIDE SEQUENCE [LARGE SCALE GENOMIC DNA]</scope>
    <source>
        <strain evidence="3 5">CGMCC 1.10239</strain>
    </source>
</reference>
<evidence type="ECO:0000313" key="3">
    <source>
        <dbReference type="EMBL" id="SDM11609.1"/>
    </source>
</evidence>
<keyword evidence="4" id="KW-1185">Reference proteome</keyword>
<accession>A0A1G9QKT6</accession>
<protein>
    <recommendedName>
        <fullName evidence="6">DUF2569 domain-containing protein</fullName>
    </recommendedName>
</protein>
<gene>
    <name evidence="2" type="ORF">AML91_15370</name>
    <name evidence="3" type="ORF">SAMN05216191_10910</name>
</gene>
<proteinExistence type="predicted"/>
<keyword evidence="1" id="KW-0472">Membrane</keyword>
<dbReference type="RefSeq" id="WP_062523792.1">
    <property type="nucleotide sequence ID" value="NZ_FNGM01000009.1"/>
</dbReference>
<evidence type="ECO:0000313" key="5">
    <source>
        <dbReference type="Proteomes" id="UP000182783"/>
    </source>
</evidence>
<evidence type="ECO:0000313" key="2">
    <source>
        <dbReference type="EMBL" id="KWX74573.1"/>
    </source>
</evidence>
<evidence type="ECO:0008006" key="6">
    <source>
        <dbReference type="Google" id="ProtNLM"/>
    </source>
</evidence>
<dbReference type="InterPro" id="IPR019690">
    <property type="entry name" value="DUF2569"/>
</dbReference>
<organism evidence="3 5">
    <name type="scientific">Paenibacillus jilunlii</name>
    <dbReference type="NCBI Taxonomy" id="682956"/>
    <lineage>
        <taxon>Bacteria</taxon>
        <taxon>Bacillati</taxon>
        <taxon>Bacillota</taxon>
        <taxon>Bacilli</taxon>
        <taxon>Bacillales</taxon>
        <taxon>Paenibacillaceae</taxon>
        <taxon>Paenibacillus</taxon>
    </lineage>
</organism>
<feature type="transmembrane region" description="Helical" evidence="1">
    <location>
        <begin position="113"/>
        <end position="135"/>
    </location>
</feature>
<feature type="transmembrane region" description="Helical" evidence="1">
    <location>
        <begin position="147"/>
        <end position="162"/>
    </location>
</feature>
<evidence type="ECO:0000313" key="4">
    <source>
        <dbReference type="Proteomes" id="UP000070252"/>
    </source>
</evidence>
<dbReference type="Pfam" id="PF10754">
    <property type="entry name" value="DUF2569"/>
    <property type="match status" value="1"/>
</dbReference>
<dbReference type="Proteomes" id="UP000070252">
    <property type="component" value="Unassembled WGS sequence"/>
</dbReference>
<feature type="transmembrane region" description="Helical" evidence="1">
    <location>
        <begin position="75"/>
        <end position="101"/>
    </location>
</feature>
<feature type="transmembrane region" description="Helical" evidence="1">
    <location>
        <begin position="26"/>
        <end position="46"/>
    </location>
</feature>
<dbReference type="EMBL" id="LIPY01000114">
    <property type="protein sequence ID" value="KWX74573.1"/>
    <property type="molecule type" value="Genomic_DNA"/>
</dbReference>
<dbReference type="EMBL" id="FNGM01000009">
    <property type="protein sequence ID" value="SDM11609.1"/>
    <property type="molecule type" value="Genomic_DNA"/>
</dbReference>
<sequence>MKIYEWNEQEQQGASKAYIPLGPSGLGGWLVLVQIGMIAMLFSLVLKLLNYNLPSFNAEYWGMLASKEGELYHPLWAPLIVFEAIANLLLLVLCVFTLVLFYQKKALLPRVIILLYCSSLFISVIDYIFLLNIPLARETSGGRSTRTLVRSVITCVIWLAYFRKSERVSNTFVR</sequence>
<evidence type="ECO:0000256" key="1">
    <source>
        <dbReference type="SAM" id="Phobius"/>
    </source>
</evidence>